<dbReference type="InParanoid" id="B2B5U5"/>
<gene>
    <name evidence="1" type="ORF">PODANS_2_5795</name>
</gene>
<dbReference type="EMBL" id="FO904937">
    <property type="protein sequence ID" value="CDP25571.1"/>
    <property type="molecule type" value="Genomic_DNA"/>
</dbReference>
<dbReference type="GeneID" id="6196612"/>
<dbReference type="VEuPathDB" id="FungiDB:PODANS_2_5795"/>
<dbReference type="OrthoDB" id="10468817at2759"/>
<evidence type="ECO:0000313" key="2">
    <source>
        <dbReference type="EMBL" id="CDP25571.1"/>
    </source>
</evidence>
<evidence type="ECO:0000313" key="1">
    <source>
        <dbReference type="EMBL" id="CAP73170.1"/>
    </source>
</evidence>
<proteinExistence type="predicted"/>
<dbReference type="HOGENOM" id="CLU_752525_0_0_1"/>
<dbReference type="RefSeq" id="XP_001911345.1">
    <property type="nucleotide sequence ID" value="XM_001911310.1"/>
</dbReference>
<name>B2B5U5_PODAN</name>
<organism evidence="1">
    <name type="scientific">Podospora anserina (strain S / ATCC MYA-4624 / DSM 980 / FGSC 10383)</name>
    <name type="common">Pleurage anserina</name>
    <dbReference type="NCBI Taxonomy" id="515849"/>
    <lineage>
        <taxon>Eukaryota</taxon>
        <taxon>Fungi</taxon>
        <taxon>Dikarya</taxon>
        <taxon>Ascomycota</taxon>
        <taxon>Pezizomycotina</taxon>
        <taxon>Sordariomycetes</taxon>
        <taxon>Sordariomycetidae</taxon>
        <taxon>Sordariales</taxon>
        <taxon>Podosporaceae</taxon>
        <taxon>Podospora</taxon>
        <taxon>Podospora anserina</taxon>
    </lineage>
</organism>
<protein>
    <submittedName>
        <fullName evidence="1">Podospora anserina S mat+ genomic DNA chromosome 2, supercontig 2</fullName>
    </submittedName>
</protein>
<dbReference type="KEGG" id="pan:PODANSg8387"/>
<accession>B2B5U5</accession>
<dbReference type="EMBL" id="CU640366">
    <property type="protein sequence ID" value="CAP73170.1"/>
    <property type="molecule type" value="Genomic_DNA"/>
</dbReference>
<reference evidence="2" key="4">
    <citation type="submission" date="2014-09" db="EMBL/GenBank/DDBJ databases">
        <title>Maintaining two mating types: Structure of the mating type locus and its role in heterokaryosis in Podospora anserina.</title>
        <authorList>
            <person name="Grognet P."/>
            <person name="Bidard F."/>
            <person name="Kuchly C."/>
            <person name="Chan Ho Tong L."/>
            <person name="Coppin E."/>
            <person name="Ait Benkhali J."/>
            <person name="Couloux A."/>
            <person name="Wincker P."/>
            <person name="Debuchy R."/>
            <person name="Silar P."/>
        </authorList>
    </citation>
    <scope>NUCLEOTIDE SEQUENCE</scope>
</reference>
<reference evidence="1 3" key="1">
    <citation type="journal article" date="2008" name="Genome Biol.">
        <title>The genome sequence of the model ascomycete fungus Podospora anserina.</title>
        <authorList>
            <person name="Espagne E."/>
            <person name="Lespinet O."/>
            <person name="Malagnac F."/>
            <person name="Da Silva C."/>
            <person name="Jaillon O."/>
            <person name="Porcel B.M."/>
            <person name="Couloux A."/>
            <person name="Aury J.-M."/>
            <person name="Segurens B."/>
            <person name="Poulain J."/>
            <person name="Anthouard V."/>
            <person name="Grossetete S."/>
            <person name="Khalili H."/>
            <person name="Coppin E."/>
            <person name="Dequard-Chablat M."/>
            <person name="Picard M."/>
            <person name="Contamine V."/>
            <person name="Arnaise S."/>
            <person name="Bourdais A."/>
            <person name="Berteaux-Lecellier V."/>
            <person name="Gautheret D."/>
            <person name="de Vries R.P."/>
            <person name="Battaglia E."/>
            <person name="Coutinho P.M."/>
            <person name="Danchin E.G.J."/>
            <person name="Henrissat B."/>
            <person name="El Khoury R."/>
            <person name="Sainsard-Chanet A."/>
            <person name="Boivin A."/>
            <person name="Pinan-Lucarre B."/>
            <person name="Sellem C.H."/>
            <person name="Debuchy R."/>
            <person name="Wincker P."/>
            <person name="Weissenbach J."/>
            <person name="Silar P."/>
        </authorList>
    </citation>
    <scope>NUCLEOTIDE SEQUENCE [LARGE SCALE GENOMIC DNA]</scope>
    <source>
        <strain evidence="3">S / ATCC MYA-4624 / DSM 980 / FGSC 10383</strain>
        <strain evidence="1">S mat+</strain>
    </source>
</reference>
<evidence type="ECO:0000313" key="3">
    <source>
        <dbReference type="Proteomes" id="UP000001197"/>
    </source>
</evidence>
<keyword evidence="3" id="KW-1185">Reference proteome</keyword>
<reference evidence="3" key="3">
    <citation type="journal article" date="2014" name="Genetics">
        <title>Maintaining two mating types: Structure of the mating type locus and its role in heterokaryosis in Podospora anserina.</title>
        <authorList>
            <person name="Grognet P."/>
            <person name="Bidard F."/>
            <person name="Kuchly C."/>
            <person name="Tong L.C.H."/>
            <person name="Coppin E."/>
            <person name="Benkhali J.A."/>
            <person name="Couloux A."/>
            <person name="Wincker P."/>
            <person name="Debuchy R."/>
            <person name="Silar P."/>
        </authorList>
    </citation>
    <scope>GENOME REANNOTATION</scope>
    <source>
        <strain evidence="3">S / ATCC MYA-4624 / DSM 980 / FGSC 10383</strain>
    </source>
</reference>
<dbReference type="Proteomes" id="UP000001197">
    <property type="component" value="Chromosome 2"/>
</dbReference>
<sequence>MRRDDDAVRRNIWCIYTETNSDDDDCPDDKPECPKPDCEGNYLDLCTKEPIINCPCDVCLKVEDVFCEDEACMGVGEDKNLQGTCLVDNSLENCPCTWPPCPVSKVDLNDGSKEERPHPLLCDTCDGSLGFLEPEPNISNTTDIEVQAPALATSGDHDFYFDLDTTAQLANASCPLKSPGARRTGPDAPGDNYYTPGSVESAIEYFCNEYANKDDIVRISDLFLVATPQDDYPEHRVPTWISARNWTDHPNRHECDKTSLMANHTLQASECNLALKQANFTCSGDNADLTRGGSRPGYCLAYEIVTSETYNRDYRLLEAENTGGFLEAWSGGSNAKRNGTAPRVFKGKQDVVVGCGQAEATGDKGAQG</sequence>
<reference evidence="1" key="2">
    <citation type="submission" date="2008-07" db="EMBL/GenBank/DDBJ databases">
        <authorList>
            <person name="Genoscope - CEA"/>
        </authorList>
    </citation>
    <scope>NUCLEOTIDE SEQUENCE</scope>
    <source>
        <strain evidence="1">S mat+</strain>
    </source>
</reference>
<dbReference type="AlphaFoldDB" id="B2B5U5"/>